<gene>
    <name evidence="2" type="ORF">JCGZ_08287</name>
</gene>
<sequence>MKTIVRGKLDCKNLPVEIKQTNSAKGYSSTTQKIGIETPSLFKLVDEHLGNRVPPKTSVSMVNMIEKVDDANKQTYLAKRSSKDEQSTNLLNQSPGT</sequence>
<dbReference type="EMBL" id="KK914402">
    <property type="protein sequence ID" value="KDP37446.1"/>
    <property type="molecule type" value="Genomic_DNA"/>
</dbReference>
<organism evidence="2 3">
    <name type="scientific">Jatropha curcas</name>
    <name type="common">Barbados nut</name>
    <dbReference type="NCBI Taxonomy" id="180498"/>
    <lineage>
        <taxon>Eukaryota</taxon>
        <taxon>Viridiplantae</taxon>
        <taxon>Streptophyta</taxon>
        <taxon>Embryophyta</taxon>
        <taxon>Tracheophyta</taxon>
        <taxon>Spermatophyta</taxon>
        <taxon>Magnoliopsida</taxon>
        <taxon>eudicotyledons</taxon>
        <taxon>Gunneridae</taxon>
        <taxon>Pentapetalae</taxon>
        <taxon>rosids</taxon>
        <taxon>fabids</taxon>
        <taxon>Malpighiales</taxon>
        <taxon>Euphorbiaceae</taxon>
        <taxon>Crotonoideae</taxon>
        <taxon>Jatropheae</taxon>
        <taxon>Jatropha</taxon>
    </lineage>
</organism>
<evidence type="ECO:0000313" key="2">
    <source>
        <dbReference type="EMBL" id="KDP37446.1"/>
    </source>
</evidence>
<dbReference type="Proteomes" id="UP000027138">
    <property type="component" value="Unassembled WGS sequence"/>
</dbReference>
<proteinExistence type="predicted"/>
<reference evidence="2 3" key="1">
    <citation type="journal article" date="2014" name="PLoS ONE">
        <title>Global Analysis of Gene Expression Profiles in Physic Nut (Jatropha curcas L.) Seedlings Exposed to Salt Stress.</title>
        <authorList>
            <person name="Zhang L."/>
            <person name="Zhang C."/>
            <person name="Wu P."/>
            <person name="Chen Y."/>
            <person name="Li M."/>
            <person name="Jiang H."/>
            <person name="Wu G."/>
        </authorList>
    </citation>
    <scope>NUCLEOTIDE SEQUENCE [LARGE SCALE GENOMIC DNA]</scope>
    <source>
        <strain evidence="3">cv. GZQX0401</strain>
        <tissue evidence="2">Young leaves</tissue>
    </source>
</reference>
<feature type="region of interest" description="Disordered" evidence="1">
    <location>
        <begin position="76"/>
        <end position="97"/>
    </location>
</feature>
<name>A0A067KMI0_JATCU</name>
<keyword evidence="3" id="KW-1185">Reference proteome</keyword>
<dbReference type="AlphaFoldDB" id="A0A067KMI0"/>
<protein>
    <submittedName>
        <fullName evidence="2">Uncharacterized protein</fullName>
    </submittedName>
</protein>
<feature type="compositionally biased region" description="Polar residues" evidence="1">
    <location>
        <begin position="87"/>
        <end position="97"/>
    </location>
</feature>
<evidence type="ECO:0000256" key="1">
    <source>
        <dbReference type="SAM" id="MobiDB-lite"/>
    </source>
</evidence>
<accession>A0A067KMI0</accession>
<evidence type="ECO:0000313" key="3">
    <source>
        <dbReference type="Proteomes" id="UP000027138"/>
    </source>
</evidence>